<dbReference type="AlphaFoldDB" id="A0A6B3L6G5"/>
<dbReference type="RefSeq" id="WP_164364490.1">
    <property type="nucleotide sequence ID" value="NZ_CP066776.1"/>
</dbReference>
<feature type="domain" description="Ice-binding protein C-terminal" evidence="1">
    <location>
        <begin position="200"/>
        <end position="222"/>
    </location>
</feature>
<dbReference type="Proteomes" id="UP000475117">
    <property type="component" value="Chromosome"/>
</dbReference>
<evidence type="ECO:0000313" key="3">
    <source>
        <dbReference type="Proteomes" id="UP000475117"/>
    </source>
</evidence>
<organism evidence="2 3">
    <name type="scientific">Sulfuriroseicoccus oceanibius</name>
    <dbReference type="NCBI Taxonomy" id="2707525"/>
    <lineage>
        <taxon>Bacteria</taxon>
        <taxon>Pseudomonadati</taxon>
        <taxon>Verrucomicrobiota</taxon>
        <taxon>Verrucomicrobiia</taxon>
        <taxon>Verrucomicrobiales</taxon>
        <taxon>Verrucomicrobiaceae</taxon>
        <taxon>Sulfuriroseicoccus</taxon>
    </lineage>
</organism>
<dbReference type="NCBIfam" id="TIGR02595">
    <property type="entry name" value="PEP_CTERM"/>
    <property type="match status" value="1"/>
</dbReference>
<keyword evidence="3" id="KW-1185">Reference proteome</keyword>
<dbReference type="KEGG" id="soa:G3M56_004310"/>
<name>A0A6B3L6G5_9BACT</name>
<protein>
    <submittedName>
        <fullName evidence="2">PEP-CTERM sorting domain-containing protein</fullName>
    </submittedName>
</protein>
<evidence type="ECO:0000259" key="1">
    <source>
        <dbReference type="Pfam" id="PF07589"/>
    </source>
</evidence>
<evidence type="ECO:0000313" key="2">
    <source>
        <dbReference type="EMBL" id="QQL45813.1"/>
    </source>
</evidence>
<gene>
    <name evidence="2" type="ORF">G3M56_004310</name>
</gene>
<dbReference type="InterPro" id="IPR013424">
    <property type="entry name" value="Ice-binding_C"/>
</dbReference>
<sequence length="223" mass="23201">MKKNMLITAGALALAASAQAATTIIDGAIRGGDFTDTSLWTAANAGETTQFNTNLNSPGSGGRNAVIGSEINGNPNISLAQNTGYTIALGDRFSGSFAWRDAFGWDTGESIDMTLFYTDTDAIDGARTSLFTFNSGSEVTDVTWETETFAMTTGADINAAGRTLFISFTGNTIDLDGSNNAQGSFARLDDVSLSVTTVAAVPEPTSAALLGLGGLTLILRRRK</sequence>
<proteinExistence type="predicted"/>
<reference evidence="2 3" key="1">
    <citation type="submission" date="2020-12" db="EMBL/GenBank/DDBJ databases">
        <title>Sulforoseuscoccus oceanibium gen. nov., sp. nov., a representative of the phylum Verrucomicrobia with special cytoplasmic membrane, and proposal of Sulforoseuscoccusaceae fam. nov.</title>
        <authorList>
            <person name="Xi F."/>
        </authorList>
    </citation>
    <scope>NUCLEOTIDE SEQUENCE [LARGE SCALE GENOMIC DNA]</scope>
    <source>
        <strain evidence="2 3">T37</strain>
    </source>
</reference>
<dbReference type="Pfam" id="PF07589">
    <property type="entry name" value="PEP-CTERM"/>
    <property type="match status" value="1"/>
</dbReference>
<dbReference type="EMBL" id="CP066776">
    <property type="protein sequence ID" value="QQL45813.1"/>
    <property type="molecule type" value="Genomic_DNA"/>
</dbReference>
<accession>A0A6B3L6G5</accession>